<sequence length="426" mass="46428">MRSYCLYSTSFIFSLCFFLNPEPVLGNSDIGYPIPQQEEAFFCSHDCEDPVSAQQLALDYAPELLCNTDPGSPDPLIPDDPEFQLECWAEPEKRRIALLNPNTMQVFAFEVSRPGQGVALEPVAESITLSPQAKTNYRILMEELNAWHDLIEHVNEELTEIANNEGFGAEAPEAINGKPSSFDPGLIGGGEAGGAAGGDDGSDDAESACEGVPEHTAINTLNDDENKGRLKERAWQAIQQTAKQMLREHTQGRRGTFKIAAGNAAEWQSGETPTLPVHDSYQAFFRTNEAGTAGLLNPDFIVVSADLTWATNGNPIPMNLSIDYSNSRVLGVTGMLSEYGTSNQEIENECAVERLLQAGESHYFQWIERSTGVVVPPEGWSGSDSPFPEGPGIHTGLCTVDLYQGVDGGPMRYRGSFRTSCDNLHN</sequence>
<name>A0AAP6MKY6_9GAMM</name>
<comment type="caution">
    <text evidence="2">The sequence shown here is derived from an EMBL/GenBank/DDBJ whole genome shotgun (WGS) entry which is preliminary data.</text>
</comment>
<protein>
    <submittedName>
        <fullName evidence="2">Uncharacterized protein</fullName>
    </submittedName>
</protein>
<keyword evidence="3" id="KW-1185">Reference proteome</keyword>
<dbReference type="RefSeq" id="WP_346050574.1">
    <property type="nucleotide sequence ID" value="NZ_JAYGII010000005.1"/>
</dbReference>
<evidence type="ECO:0000256" key="1">
    <source>
        <dbReference type="SAM" id="MobiDB-lite"/>
    </source>
</evidence>
<dbReference type="Proteomes" id="UP001302316">
    <property type="component" value="Unassembled WGS sequence"/>
</dbReference>
<organism evidence="2 3">
    <name type="scientific">Natronospira elongata</name>
    <dbReference type="NCBI Taxonomy" id="3110268"/>
    <lineage>
        <taxon>Bacteria</taxon>
        <taxon>Pseudomonadati</taxon>
        <taxon>Pseudomonadota</taxon>
        <taxon>Gammaproteobacteria</taxon>
        <taxon>Natronospirales</taxon>
        <taxon>Natronospiraceae</taxon>
        <taxon>Natronospira</taxon>
    </lineage>
</organism>
<accession>A0AAP6MKY6</accession>
<gene>
    <name evidence="2" type="ORF">VCB98_03830</name>
</gene>
<dbReference type="EMBL" id="JAYGII010000005">
    <property type="protein sequence ID" value="MEA5444945.1"/>
    <property type="molecule type" value="Genomic_DNA"/>
</dbReference>
<feature type="compositionally biased region" description="Gly residues" evidence="1">
    <location>
        <begin position="186"/>
        <end position="199"/>
    </location>
</feature>
<evidence type="ECO:0000313" key="3">
    <source>
        <dbReference type="Proteomes" id="UP001302316"/>
    </source>
</evidence>
<evidence type="ECO:0000313" key="2">
    <source>
        <dbReference type="EMBL" id="MEA5444945.1"/>
    </source>
</evidence>
<feature type="region of interest" description="Disordered" evidence="1">
    <location>
        <begin position="186"/>
        <end position="208"/>
    </location>
</feature>
<proteinExistence type="predicted"/>
<dbReference type="AlphaFoldDB" id="A0AAP6MKY6"/>
<reference evidence="2 3" key="1">
    <citation type="submission" date="2023-12" db="EMBL/GenBank/DDBJ databases">
        <title>Whole-genome sequencing of halo(alkali)philic microorganisms from hypersaline lakes.</title>
        <authorList>
            <person name="Sorokin D.Y."/>
            <person name="Merkel A.Y."/>
            <person name="Messina E."/>
            <person name="Yakimov M."/>
        </authorList>
    </citation>
    <scope>NUCLEOTIDE SEQUENCE [LARGE SCALE GENOMIC DNA]</scope>
    <source>
        <strain evidence="2 3">AB-CW1</strain>
    </source>
</reference>